<evidence type="ECO:0000313" key="2">
    <source>
        <dbReference type="Proteomes" id="UP001519295"/>
    </source>
</evidence>
<evidence type="ECO:0000313" key="1">
    <source>
        <dbReference type="EMBL" id="MBP2369867.1"/>
    </source>
</evidence>
<sequence>MSVISKSAVVSAPSEKILGILLDVESHPSWQKEVQKVEILESDDQGRPKQTRVSISAMGQNGSYSVRYDYPEPGKFEYRLVEGDMMTKNDASFTLVPCDGGNTEVVIAMDMNIKWALPEFMIDQLTLKGVKDMLKGLKSKAEQSA</sequence>
<comment type="caution">
    <text evidence="1">The sequence shown here is derived from an EMBL/GenBank/DDBJ whole genome shotgun (WGS) entry which is preliminary data.</text>
</comment>
<dbReference type="InterPro" id="IPR019587">
    <property type="entry name" value="Polyketide_cyclase/dehydratase"/>
</dbReference>
<dbReference type="EMBL" id="JAGINU010000001">
    <property type="protein sequence ID" value="MBP2369867.1"/>
    <property type="molecule type" value="Genomic_DNA"/>
</dbReference>
<accession>A0ABS4W0Y4</accession>
<gene>
    <name evidence="1" type="ORF">JOF36_005563</name>
</gene>
<dbReference type="Pfam" id="PF10604">
    <property type="entry name" value="Polyketide_cyc2"/>
    <property type="match status" value="1"/>
</dbReference>
<dbReference type="Gene3D" id="3.30.530.20">
    <property type="match status" value="1"/>
</dbReference>
<protein>
    <submittedName>
        <fullName evidence="1">Ribosome-associated toxin RatA of RatAB toxin-antitoxin module</fullName>
    </submittedName>
</protein>
<dbReference type="Proteomes" id="UP001519295">
    <property type="component" value="Unassembled WGS sequence"/>
</dbReference>
<dbReference type="PANTHER" id="PTHR39683:SF4">
    <property type="entry name" value="COENZYME Q-BINDING PROTEIN COQ10 START DOMAIN-CONTAINING PROTEIN"/>
    <property type="match status" value="1"/>
</dbReference>
<reference evidence="1 2" key="1">
    <citation type="submission" date="2021-03" db="EMBL/GenBank/DDBJ databases">
        <title>Sequencing the genomes of 1000 actinobacteria strains.</title>
        <authorList>
            <person name="Klenk H.-P."/>
        </authorList>
    </citation>
    <scope>NUCLEOTIDE SEQUENCE [LARGE SCALE GENOMIC DNA]</scope>
    <source>
        <strain evidence="1 2">DSM 45256</strain>
    </source>
</reference>
<proteinExistence type="predicted"/>
<keyword evidence="2" id="KW-1185">Reference proteome</keyword>
<dbReference type="InterPro" id="IPR023393">
    <property type="entry name" value="START-like_dom_sf"/>
</dbReference>
<dbReference type="RefSeq" id="WP_210032523.1">
    <property type="nucleotide sequence ID" value="NZ_JAGINU010000001.1"/>
</dbReference>
<dbReference type="PANTHER" id="PTHR39683">
    <property type="entry name" value="CONSERVED PROTEIN TB16.3"/>
    <property type="match status" value="1"/>
</dbReference>
<name>A0ABS4W0Y4_9PSEU</name>
<dbReference type="SUPFAM" id="SSF55961">
    <property type="entry name" value="Bet v1-like"/>
    <property type="match status" value="1"/>
</dbReference>
<organism evidence="1 2">
    <name type="scientific">Pseudonocardia parietis</name>
    <dbReference type="NCBI Taxonomy" id="570936"/>
    <lineage>
        <taxon>Bacteria</taxon>
        <taxon>Bacillati</taxon>
        <taxon>Actinomycetota</taxon>
        <taxon>Actinomycetes</taxon>
        <taxon>Pseudonocardiales</taxon>
        <taxon>Pseudonocardiaceae</taxon>
        <taxon>Pseudonocardia</taxon>
    </lineage>
</organism>